<evidence type="ECO:0000313" key="2">
    <source>
        <dbReference type="Proteomes" id="UP000499080"/>
    </source>
</evidence>
<proteinExistence type="predicted"/>
<organism evidence="1 2">
    <name type="scientific">Araneus ventricosus</name>
    <name type="common">Orbweaver spider</name>
    <name type="synonym">Epeira ventricosa</name>
    <dbReference type="NCBI Taxonomy" id="182803"/>
    <lineage>
        <taxon>Eukaryota</taxon>
        <taxon>Metazoa</taxon>
        <taxon>Ecdysozoa</taxon>
        <taxon>Arthropoda</taxon>
        <taxon>Chelicerata</taxon>
        <taxon>Arachnida</taxon>
        <taxon>Araneae</taxon>
        <taxon>Araneomorphae</taxon>
        <taxon>Entelegynae</taxon>
        <taxon>Araneoidea</taxon>
        <taxon>Araneidae</taxon>
        <taxon>Araneus</taxon>
    </lineage>
</organism>
<dbReference type="AlphaFoldDB" id="A0A4Y2JU54"/>
<sequence length="91" mass="10431">MILAFTQWRMMESLTVSSTTKPLALTRKSLATTTLLTKEHPLRKIFTAFTANWKWLEQQEECQAVFKTCAKVSDKNASLGLNQKKTLDFFS</sequence>
<comment type="caution">
    <text evidence="1">The sequence shown here is derived from an EMBL/GenBank/DDBJ whole genome shotgun (WGS) entry which is preliminary data.</text>
</comment>
<dbReference type="EMBL" id="BGPR01003840">
    <property type="protein sequence ID" value="GBM93029.1"/>
    <property type="molecule type" value="Genomic_DNA"/>
</dbReference>
<reference evidence="1 2" key="1">
    <citation type="journal article" date="2019" name="Sci. Rep.">
        <title>Orb-weaving spider Araneus ventricosus genome elucidates the spidroin gene catalogue.</title>
        <authorList>
            <person name="Kono N."/>
            <person name="Nakamura H."/>
            <person name="Ohtoshi R."/>
            <person name="Moran D.A.P."/>
            <person name="Shinohara A."/>
            <person name="Yoshida Y."/>
            <person name="Fujiwara M."/>
            <person name="Mori M."/>
            <person name="Tomita M."/>
            <person name="Arakawa K."/>
        </authorList>
    </citation>
    <scope>NUCLEOTIDE SEQUENCE [LARGE SCALE GENOMIC DNA]</scope>
</reference>
<keyword evidence="2" id="KW-1185">Reference proteome</keyword>
<evidence type="ECO:0000313" key="1">
    <source>
        <dbReference type="EMBL" id="GBM93029.1"/>
    </source>
</evidence>
<protein>
    <submittedName>
        <fullName evidence="1">Uncharacterized protein</fullName>
    </submittedName>
</protein>
<dbReference type="Proteomes" id="UP000499080">
    <property type="component" value="Unassembled WGS sequence"/>
</dbReference>
<name>A0A4Y2JU54_ARAVE</name>
<gene>
    <name evidence="1" type="ORF">AVEN_3139_1</name>
</gene>
<accession>A0A4Y2JU54</accession>